<reference evidence="1" key="1">
    <citation type="journal article" date="2023" name="G3 (Bethesda)">
        <title>Whole genome assembly and annotation of the endangered Caribbean coral Acropora cervicornis.</title>
        <authorList>
            <person name="Selwyn J.D."/>
            <person name="Vollmer S.V."/>
        </authorList>
    </citation>
    <scope>NUCLEOTIDE SEQUENCE</scope>
    <source>
        <strain evidence="1">K2</strain>
    </source>
</reference>
<organism evidence="1 2">
    <name type="scientific">Acropora cervicornis</name>
    <name type="common">Staghorn coral</name>
    <dbReference type="NCBI Taxonomy" id="6130"/>
    <lineage>
        <taxon>Eukaryota</taxon>
        <taxon>Metazoa</taxon>
        <taxon>Cnidaria</taxon>
        <taxon>Anthozoa</taxon>
        <taxon>Hexacorallia</taxon>
        <taxon>Scleractinia</taxon>
        <taxon>Astrocoeniina</taxon>
        <taxon>Acroporidae</taxon>
        <taxon>Acropora</taxon>
    </lineage>
</organism>
<reference evidence="1" key="2">
    <citation type="journal article" date="2023" name="Science">
        <title>Genomic signatures of disease resistance in endangered staghorn corals.</title>
        <authorList>
            <person name="Vollmer S.V."/>
            <person name="Selwyn J.D."/>
            <person name="Despard B.A."/>
            <person name="Roesel C.L."/>
        </authorList>
    </citation>
    <scope>NUCLEOTIDE SEQUENCE</scope>
    <source>
        <strain evidence="1">K2</strain>
    </source>
</reference>
<evidence type="ECO:0000313" key="2">
    <source>
        <dbReference type="Proteomes" id="UP001249851"/>
    </source>
</evidence>
<gene>
    <name evidence="1" type="ORF">P5673_003564</name>
</gene>
<dbReference type="EMBL" id="JARQWQ010000006">
    <property type="protein sequence ID" value="KAK2571025.1"/>
    <property type="molecule type" value="Genomic_DNA"/>
</dbReference>
<dbReference type="AlphaFoldDB" id="A0AAD9VEL0"/>
<proteinExistence type="predicted"/>
<protein>
    <submittedName>
        <fullName evidence="1">Uncharacterized protein</fullName>
    </submittedName>
</protein>
<dbReference type="Proteomes" id="UP001249851">
    <property type="component" value="Unassembled WGS sequence"/>
</dbReference>
<comment type="caution">
    <text evidence="1">The sequence shown here is derived from an EMBL/GenBank/DDBJ whole genome shotgun (WGS) entry which is preliminary data.</text>
</comment>
<accession>A0AAD9VEL0</accession>
<keyword evidence="2" id="KW-1185">Reference proteome</keyword>
<name>A0AAD9VEL0_ACRCE</name>
<sequence length="137" mass="15234">MASVVGKNFQPLLSECKSAANLNESVEDMDSVTDNASVENTLAQGQSVAVVDSWRSTCFHPKLKMHSSCHALDSLRALACVPLVERGRWILKEFSLHCRLFYSTDGVIKNVIVLLSFHQKHQTALLVKSYQVATEEK</sequence>
<evidence type="ECO:0000313" key="1">
    <source>
        <dbReference type="EMBL" id="KAK2571025.1"/>
    </source>
</evidence>